<keyword evidence="7" id="KW-0732">Signal</keyword>
<organism evidence="9 10">
    <name type="scientific">Thauera sinica</name>
    <dbReference type="NCBI Taxonomy" id="2665146"/>
    <lineage>
        <taxon>Bacteria</taxon>
        <taxon>Pseudomonadati</taxon>
        <taxon>Pseudomonadota</taxon>
        <taxon>Betaproteobacteria</taxon>
        <taxon>Rhodocyclales</taxon>
        <taxon>Zoogloeaceae</taxon>
        <taxon>Thauera</taxon>
    </lineage>
</organism>
<reference evidence="10" key="1">
    <citation type="journal article" date="2019" name="Int. J. Syst. Evol. Microbiol.">
        <title>The Global Catalogue of Microorganisms (GCM) 10K type strain sequencing project: providing services to taxonomists for standard genome sequencing and annotation.</title>
        <authorList>
            <consortium name="The Broad Institute Genomics Platform"/>
            <consortium name="The Broad Institute Genome Sequencing Center for Infectious Disease"/>
            <person name="Wu L."/>
            <person name="Ma J."/>
        </authorList>
    </citation>
    <scope>NUCLEOTIDE SEQUENCE [LARGE SCALE GENOMIC DNA]</scope>
    <source>
        <strain evidence="10">SHR3</strain>
    </source>
</reference>
<dbReference type="EMBL" id="JBHSOG010000061">
    <property type="protein sequence ID" value="MFC5770932.1"/>
    <property type="molecule type" value="Genomic_DNA"/>
</dbReference>
<dbReference type="Gene3D" id="3.30.565.10">
    <property type="entry name" value="Histidine kinase-like ATPase, C-terminal domain"/>
    <property type="match status" value="1"/>
</dbReference>
<evidence type="ECO:0000313" key="10">
    <source>
        <dbReference type="Proteomes" id="UP001595974"/>
    </source>
</evidence>
<dbReference type="SUPFAM" id="SSF55874">
    <property type="entry name" value="ATPase domain of HSP90 chaperone/DNA topoisomerase II/histidine kinase"/>
    <property type="match status" value="1"/>
</dbReference>
<dbReference type="Gene3D" id="1.20.5.1930">
    <property type="match status" value="1"/>
</dbReference>
<evidence type="ECO:0000256" key="6">
    <source>
        <dbReference type="SAM" id="MobiDB-lite"/>
    </source>
</evidence>
<proteinExistence type="predicted"/>
<dbReference type="PROSITE" id="PS51257">
    <property type="entry name" value="PROKAR_LIPOPROTEIN"/>
    <property type="match status" value="1"/>
</dbReference>
<name>A0ABW1AUG3_9RHOO</name>
<sequence>MDLRWRLATRLSLLAAALLAAGCAMVALALTRDVSEEVAASGRLAELLLGIGEAGGGQTAALKRLLEAGELRHVAVSLERPGLEQSRRSGAADPLDWLAARLPGGATDEQRIAIGDEVLVIRADPRAEIREVLRDGLRMLGVLALFACVTVFATWRAAHRALAPVRELEQGLARLARGEEQAALPRFELQEFDRIAAAVDRLAASLAAARAAETTLARRLIGVQEAERRELARELHDEFGQSLAAIGAATAFIERHAGTADAAGITDCARDARTEAARMSSHVRGLLRQLRPHGLGGLGMRDALAELVQHWRARAGGIALDVELPGRLPRLAPEAGLALYRCLQESLTNVLRHSGAGRAAVRLQAVPGGVRLVVGDDGCGQADSLRAGGGLLGMRERAEMAGGRLSLGQSALGGLQLELWLPEADEGARVEDEVDEGDLHDDPHPVAR</sequence>
<keyword evidence="4 9" id="KW-0418">Kinase</keyword>
<dbReference type="InterPro" id="IPR003660">
    <property type="entry name" value="HAMP_dom"/>
</dbReference>
<keyword evidence="10" id="KW-1185">Reference proteome</keyword>
<feature type="chain" id="PRO_5047186177" evidence="7">
    <location>
        <begin position="30"/>
        <end position="448"/>
    </location>
</feature>
<dbReference type="InterPro" id="IPR003594">
    <property type="entry name" value="HATPase_dom"/>
</dbReference>
<evidence type="ECO:0000256" key="1">
    <source>
        <dbReference type="ARBA" id="ARBA00004370"/>
    </source>
</evidence>
<comment type="caution">
    <text evidence="9">The sequence shown here is derived from an EMBL/GenBank/DDBJ whole genome shotgun (WGS) entry which is preliminary data.</text>
</comment>
<dbReference type="Pfam" id="PF02518">
    <property type="entry name" value="HATPase_c"/>
    <property type="match status" value="1"/>
</dbReference>
<gene>
    <name evidence="9" type="ORF">ACFPTN_16250</name>
</gene>
<dbReference type="PANTHER" id="PTHR24421">
    <property type="entry name" value="NITRATE/NITRITE SENSOR PROTEIN NARX-RELATED"/>
    <property type="match status" value="1"/>
</dbReference>
<keyword evidence="3" id="KW-0808">Transferase</keyword>
<evidence type="ECO:0000313" key="9">
    <source>
        <dbReference type="EMBL" id="MFC5770932.1"/>
    </source>
</evidence>
<dbReference type="SMART" id="SM00387">
    <property type="entry name" value="HATPase_c"/>
    <property type="match status" value="1"/>
</dbReference>
<dbReference type="InterPro" id="IPR036890">
    <property type="entry name" value="HATPase_C_sf"/>
</dbReference>
<dbReference type="InterPro" id="IPR011712">
    <property type="entry name" value="Sig_transdc_His_kin_sub3_dim/P"/>
</dbReference>
<feature type="domain" description="HAMP" evidence="8">
    <location>
        <begin position="159"/>
        <end position="211"/>
    </location>
</feature>
<dbReference type="CDD" id="cd16917">
    <property type="entry name" value="HATPase_UhpB-NarQ-NarX-like"/>
    <property type="match status" value="1"/>
</dbReference>
<dbReference type="PANTHER" id="PTHR24421:SF58">
    <property type="entry name" value="SIGNAL TRANSDUCTION HISTIDINE-PROTEIN KINASE_PHOSPHATASE UHPB"/>
    <property type="match status" value="1"/>
</dbReference>
<evidence type="ECO:0000256" key="5">
    <source>
        <dbReference type="ARBA" id="ARBA00023012"/>
    </source>
</evidence>
<evidence type="ECO:0000256" key="2">
    <source>
        <dbReference type="ARBA" id="ARBA00022553"/>
    </source>
</evidence>
<accession>A0ABW1AUG3</accession>
<dbReference type="GO" id="GO:0016301">
    <property type="term" value="F:kinase activity"/>
    <property type="evidence" value="ECO:0007669"/>
    <property type="project" value="UniProtKB-KW"/>
</dbReference>
<protein>
    <submittedName>
        <fullName evidence="9">Sensor histidine kinase</fullName>
    </submittedName>
</protein>
<comment type="subcellular location">
    <subcellularLocation>
        <location evidence="1">Membrane</location>
    </subcellularLocation>
</comment>
<dbReference type="PROSITE" id="PS50885">
    <property type="entry name" value="HAMP"/>
    <property type="match status" value="1"/>
</dbReference>
<dbReference type="Pfam" id="PF07730">
    <property type="entry name" value="HisKA_3"/>
    <property type="match status" value="1"/>
</dbReference>
<dbReference type="InterPro" id="IPR050482">
    <property type="entry name" value="Sensor_HK_TwoCompSys"/>
</dbReference>
<feature type="region of interest" description="Disordered" evidence="6">
    <location>
        <begin position="426"/>
        <end position="448"/>
    </location>
</feature>
<evidence type="ECO:0000256" key="7">
    <source>
        <dbReference type="SAM" id="SignalP"/>
    </source>
</evidence>
<dbReference type="Gene3D" id="6.10.340.10">
    <property type="match status" value="1"/>
</dbReference>
<evidence type="ECO:0000256" key="4">
    <source>
        <dbReference type="ARBA" id="ARBA00022777"/>
    </source>
</evidence>
<keyword evidence="2" id="KW-0597">Phosphoprotein</keyword>
<evidence type="ECO:0000256" key="3">
    <source>
        <dbReference type="ARBA" id="ARBA00022679"/>
    </source>
</evidence>
<keyword evidence="5" id="KW-0902">Two-component regulatory system</keyword>
<feature type="signal peptide" evidence="7">
    <location>
        <begin position="1"/>
        <end position="29"/>
    </location>
</feature>
<evidence type="ECO:0000259" key="8">
    <source>
        <dbReference type="PROSITE" id="PS50885"/>
    </source>
</evidence>
<dbReference type="Proteomes" id="UP001595974">
    <property type="component" value="Unassembled WGS sequence"/>
</dbReference>